<sequence length="534" mass="62391">MTIKHLEKLSNNYIELLEKGNDFNVFIKVGNSTEIKEFKAHSVILKCRSSYFQNKLENIIKDVDSIIKIDLKLHISIQQFELIIKYIYGGFISLENLDAQFIFDLILVADEFFLEELIESLETYLIESKAHWLRTHFSHVYKTCFQNIKLKELQKWCNSILVKYPSIIFDSEDFNSLNESALISLIKRDDLQMEEIKIWNYVIKWGISQNPNFHSDPEDWPYENFMTLKDTLKNCLPHIRYFQMFGKDVADYVLPYSQILDIKLWKDLNKSILSSDHKVTSIILPPRIISKSELPPRSNEPFSTVINEEHAAEIASWIDKNATAYDVRNPRRIISKSELPPRSNEPFSTVINEEHAAEIASWIDKNFTAYNVRNNPYEYKLLLRGSRDGFTRESFWKLCNMKANTVTVINVKGNDNIERIFGGYNPVEWDGSKRNYVSSKSSFIFSLKNDKIKNSILSRVKRSIGAIYMDTRYGVYFGNAELAMFPGNNGQNYGCRTYRDYGYYEKYIGINSLGSGQNYFVNEYEVFQIHKKSK</sequence>
<keyword evidence="4" id="KW-1185">Reference proteome</keyword>
<evidence type="ECO:0008006" key="5">
    <source>
        <dbReference type="Google" id="ProtNLM"/>
    </source>
</evidence>
<dbReference type="SMART" id="SM00225">
    <property type="entry name" value="BTB"/>
    <property type="match status" value="1"/>
</dbReference>
<dbReference type="SUPFAM" id="SSF54695">
    <property type="entry name" value="POZ domain"/>
    <property type="match status" value="1"/>
</dbReference>
<evidence type="ECO:0000313" key="3">
    <source>
        <dbReference type="EMBL" id="RIB18326.1"/>
    </source>
</evidence>
<dbReference type="Pfam" id="PF07534">
    <property type="entry name" value="TLD"/>
    <property type="match status" value="1"/>
</dbReference>
<dbReference type="Proteomes" id="UP000266673">
    <property type="component" value="Unassembled WGS sequence"/>
</dbReference>
<feature type="domain" description="BTB" evidence="1">
    <location>
        <begin position="23"/>
        <end position="96"/>
    </location>
</feature>
<dbReference type="GO" id="GO:0005737">
    <property type="term" value="C:cytoplasm"/>
    <property type="evidence" value="ECO:0007669"/>
    <property type="project" value="TreeGrafter"/>
</dbReference>
<dbReference type="PANTHER" id="PTHR46306">
    <property type="entry name" value="BTB/POZ DOMAIN-CONTAINING PROTEIN 9"/>
    <property type="match status" value="1"/>
</dbReference>
<dbReference type="PROSITE" id="PS51886">
    <property type="entry name" value="TLDC"/>
    <property type="match status" value="1"/>
</dbReference>
<comment type="caution">
    <text evidence="3">The sequence shown here is derived from an EMBL/GenBank/DDBJ whole genome shotgun (WGS) entry which is preliminary data.</text>
</comment>
<dbReference type="InterPro" id="IPR000210">
    <property type="entry name" value="BTB/POZ_dom"/>
</dbReference>
<dbReference type="InterPro" id="IPR006571">
    <property type="entry name" value="TLDc_dom"/>
</dbReference>
<dbReference type="Pfam" id="PF00651">
    <property type="entry name" value="BTB"/>
    <property type="match status" value="1"/>
</dbReference>
<proteinExistence type="predicted"/>
<evidence type="ECO:0000259" key="2">
    <source>
        <dbReference type="PROSITE" id="PS51886"/>
    </source>
</evidence>
<protein>
    <recommendedName>
        <fullName evidence="5">TLD-domain-containing protein</fullName>
    </recommendedName>
</protein>
<reference evidence="3 4" key="1">
    <citation type="submission" date="2018-06" db="EMBL/GenBank/DDBJ databases">
        <title>Comparative genomics reveals the genomic features of Rhizophagus irregularis, R. cerebriforme, R. diaphanum and Gigaspora rosea, and their symbiotic lifestyle signature.</title>
        <authorList>
            <person name="Morin E."/>
            <person name="San Clemente H."/>
            <person name="Chen E.C.H."/>
            <person name="De La Providencia I."/>
            <person name="Hainaut M."/>
            <person name="Kuo A."/>
            <person name="Kohler A."/>
            <person name="Murat C."/>
            <person name="Tang N."/>
            <person name="Roy S."/>
            <person name="Loubradou J."/>
            <person name="Henrissat B."/>
            <person name="Grigoriev I.V."/>
            <person name="Corradi N."/>
            <person name="Roux C."/>
            <person name="Martin F.M."/>
        </authorList>
    </citation>
    <scope>NUCLEOTIDE SEQUENCE [LARGE SCALE GENOMIC DNA]</scope>
    <source>
        <strain evidence="3 4">DAOM 194757</strain>
    </source>
</reference>
<feature type="domain" description="TLDc" evidence="2">
    <location>
        <begin position="349"/>
        <end position="530"/>
    </location>
</feature>
<dbReference type="Pfam" id="PF07707">
    <property type="entry name" value="BACK"/>
    <property type="match status" value="1"/>
</dbReference>
<dbReference type="AlphaFoldDB" id="A0A397VG62"/>
<dbReference type="Gene3D" id="1.25.40.420">
    <property type="match status" value="1"/>
</dbReference>
<gene>
    <name evidence="3" type="ORF">C2G38_1357573</name>
</gene>
<dbReference type="InterPro" id="IPR052407">
    <property type="entry name" value="BTB_POZ_domain_cont_9"/>
</dbReference>
<dbReference type="PROSITE" id="PS50097">
    <property type="entry name" value="BTB"/>
    <property type="match status" value="1"/>
</dbReference>
<dbReference type="PANTHER" id="PTHR46306:SF1">
    <property type="entry name" value="BTB_POZ DOMAIN-CONTAINING PROTEIN 9"/>
    <property type="match status" value="1"/>
</dbReference>
<dbReference type="OrthoDB" id="1022638at2759"/>
<dbReference type="Gene3D" id="3.30.710.10">
    <property type="entry name" value="Potassium Channel Kv1.1, Chain A"/>
    <property type="match status" value="1"/>
</dbReference>
<accession>A0A397VG62</accession>
<name>A0A397VG62_9GLOM</name>
<dbReference type="EMBL" id="QKWP01000546">
    <property type="protein sequence ID" value="RIB18326.1"/>
    <property type="molecule type" value="Genomic_DNA"/>
</dbReference>
<organism evidence="3 4">
    <name type="scientific">Gigaspora rosea</name>
    <dbReference type="NCBI Taxonomy" id="44941"/>
    <lineage>
        <taxon>Eukaryota</taxon>
        <taxon>Fungi</taxon>
        <taxon>Fungi incertae sedis</taxon>
        <taxon>Mucoromycota</taxon>
        <taxon>Glomeromycotina</taxon>
        <taxon>Glomeromycetes</taxon>
        <taxon>Diversisporales</taxon>
        <taxon>Gigasporaceae</taxon>
        <taxon>Gigaspora</taxon>
    </lineage>
</organism>
<evidence type="ECO:0000313" key="4">
    <source>
        <dbReference type="Proteomes" id="UP000266673"/>
    </source>
</evidence>
<dbReference type="InterPro" id="IPR011705">
    <property type="entry name" value="BACK"/>
</dbReference>
<evidence type="ECO:0000259" key="1">
    <source>
        <dbReference type="PROSITE" id="PS50097"/>
    </source>
</evidence>
<dbReference type="InterPro" id="IPR011333">
    <property type="entry name" value="SKP1/BTB/POZ_sf"/>
</dbReference>
<dbReference type="CDD" id="cd18186">
    <property type="entry name" value="BTB_POZ_ZBTB_KLHL-like"/>
    <property type="match status" value="1"/>
</dbReference>